<name>A0A9D2D6L7_9FIRM</name>
<keyword evidence="8 10" id="KW-0472">Membrane</keyword>
<dbReference type="Pfam" id="PF02355">
    <property type="entry name" value="SecD_SecF_C"/>
    <property type="match status" value="1"/>
</dbReference>
<evidence type="ECO:0000259" key="11">
    <source>
        <dbReference type="Pfam" id="PF02355"/>
    </source>
</evidence>
<dbReference type="EMBL" id="DXCF01000019">
    <property type="protein sequence ID" value="HIZ09587.1"/>
    <property type="molecule type" value="Genomic_DNA"/>
</dbReference>
<dbReference type="Gene3D" id="1.20.1640.10">
    <property type="entry name" value="Multidrug efflux transporter AcrB transmembrane domain"/>
    <property type="match status" value="1"/>
</dbReference>
<feature type="transmembrane region" description="Helical" evidence="10">
    <location>
        <begin position="142"/>
        <end position="163"/>
    </location>
</feature>
<dbReference type="PANTHER" id="PTHR30081:SF8">
    <property type="entry name" value="PROTEIN TRANSLOCASE SUBUNIT SECF"/>
    <property type="match status" value="1"/>
</dbReference>
<evidence type="ECO:0000256" key="6">
    <source>
        <dbReference type="ARBA" id="ARBA00022989"/>
    </source>
</evidence>
<protein>
    <recommendedName>
        <fullName evidence="11">Protein export membrane protein SecD/SecF C-terminal domain-containing protein</fullName>
    </recommendedName>
</protein>
<evidence type="ECO:0000256" key="1">
    <source>
        <dbReference type="ARBA" id="ARBA00004651"/>
    </source>
</evidence>
<sequence length="343" mass="36636">MSKQVTKKSLFVCLVISLVLIVAGAFMFGFLGFNADSTGSDYTVVQVSDFSFSIRSEETQQQLTDFCSEEISKTYSVSGVEQFTDTSTGEVLIRYTVEGAPDQTYCAQLETTIVGAGIEGISDTNTITVTYHDVVNRPYTEYIWRTAIGAAVVLVILFAYVAIRFKVGMGVATLVAAVHDMAVTLAVVALLRIPAGVSLIGAVAAALLLSAAMNMFVYGRMRKDFRSDEMKALPAREAVAASVRGSRKGVFTIAVAAAAFIVVLGVVGIFTAFDLTSFMLSALIAVVASTYSSLLLSPAIYACIKEKSDANRAKKAKYDYASEKKRAKDAKAAAKAEPAGETR</sequence>
<accession>A0A9D2D6L7</accession>
<reference evidence="12" key="2">
    <citation type="submission" date="2021-04" db="EMBL/GenBank/DDBJ databases">
        <authorList>
            <person name="Gilroy R."/>
        </authorList>
    </citation>
    <scope>NUCLEOTIDE SEQUENCE</scope>
    <source>
        <strain evidence="12">CHK192-19661</strain>
    </source>
</reference>
<keyword evidence="4 10" id="KW-0812">Transmembrane</keyword>
<evidence type="ECO:0000256" key="5">
    <source>
        <dbReference type="ARBA" id="ARBA00022927"/>
    </source>
</evidence>
<evidence type="ECO:0000256" key="4">
    <source>
        <dbReference type="ARBA" id="ARBA00022692"/>
    </source>
</evidence>
<reference evidence="12" key="1">
    <citation type="journal article" date="2021" name="PeerJ">
        <title>Extensive microbial diversity within the chicken gut microbiome revealed by metagenomics and culture.</title>
        <authorList>
            <person name="Gilroy R."/>
            <person name="Ravi A."/>
            <person name="Getino M."/>
            <person name="Pursley I."/>
            <person name="Horton D.L."/>
            <person name="Alikhan N.F."/>
            <person name="Baker D."/>
            <person name="Gharbi K."/>
            <person name="Hall N."/>
            <person name="Watson M."/>
            <person name="Adriaenssens E.M."/>
            <person name="Foster-Nyarko E."/>
            <person name="Jarju S."/>
            <person name="Secka A."/>
            <person name="Antonio M."/>
            <person name="Oren A."/>
            <person name="Chaudhuri R.R."/>
            <person name="La Ragione R."/>
            <person name="Hildebrand F."/>
            <person name="Pallen M.J."/>
        </authorList>
    </citation>
    <scope>NUCLEOTIDE SEQUENCE</scope>
    <source>
        <strain evidence="12">CHK192-19661</strain>
    </source>
</reference>
<dbReference type="InterPro" id="IPR048634">
    <property type="entry name" value="SecD_SecF_C"/>
</dbReference>
<evidence type="ECO:0000256" key="2">
    <source>
        <dbReference type="ARBA" id="ARBA00022448"/>
    </source>
</evidence>
<comment type="caution">
    <text evidence="12">The sequence shown here is derived from an EMBL/GenBank/DDBJ whole genome shotgun (WGS) entry which is preliminary data.</text>
</comment>
<evidence type="ECO:0000313" key="13">
    <source>
        <dbReference type="Proteomes" id="UP000824025"/>
    </source>
</evidence>
<evidence type="ECO:0000256" key="7">
    <source>
        <dbReference type="ARBA" id="ARBA00023010"/>
    </source>
</evidence>
<evidence type="ECO:0000256" key="8">
    <source>
        <dbReference type="ARBA" id="ARBA00023136"/>
    </source>
</evidence>
<keyword evidence="7" id="KW-0811">Translocation</keyword>
<keyword evidence="5" id="KW-0653">Protein transport</keyword>
<evidence type="ECO:0000256" key="9">
    <source>
        <dbReference type="SAM" id="MobiDB-lite"/>
    </source>
</evidence>
<keyword evidence="2" id="KW-0813">Transport</keyword>
<feature type="transmembrane region" description="Helical" evidence="10">
    <location>
        <begin position="197"/>
        <end position="217"/>
    </location>
</feature>
<dbReference type="InterPro" id="IPR022813">
    <property type="entry name" value="SecD/SecF_arch_bac"/>
</dbReference>
<gene>
    <name evidence="12" type="ORF">H9726_03775</name>
</gene>
<feature type="transmembrane region" description="Helical" evidence="10">
    <location>
        <begin position="170"/>
        <end position="191"/>
    </location>
</feature>
<dbReference type="Proteomes" id="UP000824025">
    <property type="component" value="Unassembled WGS sequence"/>
</dbReference>
<evidence type="ECO:0000256" key="10">
    <source>
        <dbReference type="SAM" id="Phobius"/>
    </source>
</evidence>
<evidence type="ECO:0000313" key="12">
    <source>
        <dbReference type="EMBL" id="HIZ09587.1"/>
    </source>
</evidence>
<feature type="transmembrane region" description="Helical" evidence="10">
    <location>
        <begin position="279"/>
        <end position="304"/>
    </location>
</feature>
<keyword evidence="6 10" id="KW-1133">Transmembrane helix</keyword>
<proteinExistence type="predicted"/>
<feature type="domain" description="Protein export membrane protein SecD/SecF C-terminal" evidence="11">
    <location>
        <begin position="141"/>
        <end position="306"/>
    </location>
</feature>
<evidence type="ECO:0000256" key="3">
    <source>
        <dbReference type="ARBA" id="ARBA00022475"/>
    </source>
</evidence>
<dbReference type="GO" id="GO:0005886">
    <property type="term" value="C:plasma membrane"/>
    <property type="evidence" value="ECO:0007669"/>
    <property type="project" value="UniProtKB-SubCell"/>
</dbReference>
<dbReference type="GO" id="GO:0015031">
    <property type="term" value="P:protein transport"/>
    <property type="evidence" value="ECO:0007669"/>
    <property type="project" value="UniProtKB-KW"/>
</dbReference>
<dbReference type="SUPFAM" id="SSF82866">
    <property type="entry name" value="Multidrug efflux transporter AcrB transmembrane domain"/>
    <property type="match status" value="1"/>
</dbReference>
<dbReference type="AlphaFoldDB" id="A0A9D2D6L7"/>
<keyword evidence="3" id="KW-1003">Cell membrane</keyword>
<organism evidence="12 13">
    <name type="scientific">Candidatus Borkfalkia avicola</name>
    <dbReference type="NCBI Taxonomy" id="2838503"/>
    <lineage>
        <taxon>Bacteria</taxon>
        <taxon>Bacillati</taxon>
        <taxon>Bacillota</taxon>
        <taxon>Clostridia</taxon>
        <taxon>Christensenellales</taxon>
        <taxon>Christensenellaceae</taxon>
        <taxon>Candidatus Borkfalkia</taxon>
    </lineage>
</organism>
<comment type="subcellular location">
    <subcellularLocation>
        <location evidence="1">Cell membrane</location>
        <topology evidence="1">Multi-pass membrane protein</topology>
    </subcellularLocation>
</comment>
<feature type="transmembrane region" description="Helical" evidence="10">
    <location>
        <begin position="250"/>
        <end position="273"/>
    </location>
</feature>
<feature type="region of interest" description="Disordered" evidence="9">
    <location>
        <begin position="309"/>
        <end position="343"/>
    </location>
</feature>
<feature type="transmembrane region" description="Helical" evidence="10">
    <location>
        <begin position="12"/>
        <end position="33"/>
    </location>
</feature>
<dbReference type="PANTHER" id="PTHR30081">
    <property type="entry name" value="PROTEIN-EXPORT MEMBRANE PROTEIN SEC"/>
    <property type="match status" value="1"/>
</dbReference>